<protein>
    <submittedName>
        <fullName evidence="2">Uncharacterized protein</fullName>
    </submittedName>
</protein>
<dbReference type="Proteomes" id="UP000326289">
    <property type="component" value="Unassembled WGS sequence"/>
</dbReference>
<reference evidence="2 3" key="1">
    <citation type="submission" date="2019-04" db="EMBL/GenBank/DDBJ databases">
        <title>Fungal friends and foes A comparative genomics study of 23 Aspergillus species from section Flavi.</title>
        <authorList>
            <consortium name="DOE Joint Genome Institute"/>
            <person name="Kjaerbolling I."/>
            <person name="Vesth T.C."/>
            <person name="Frisvad J.C."/>
            <person name="Nybo J.L."/>
            <person name="Theobald S."/>
            <person name="Kildgaard S."/>
            <person name="Petersen T.I."/>
            <person name="Kuo A."/>
            <person name="Sato A."/>
            <person name="Lyhne E.K."/>
            <person name="Kogle M.E."/>
            <person name="Wiebenga A."/>
            <person name="Kun R.S."/>
            <person name="Lubbers R.J."/>
            <person name="Makela M.R."/>
            <person name="Barry K."/>
            <person name="Chovatia M."/>
            <person name="Clum A."/>
            <person name="Daum C."/>
            <person name="Haridas S."/>
            <person name="He G."/>
            <person name="LaButti K."/>
            <person name="Lipzen A."/>
            <person name="Mondo S."/>
            <person name="Pangilinan J."/>
            <person name="Riley R."/>
            <person name="Salamov A."/>
            <person name="Simmons B.A."/>
            <person name="Magnuson J.K."/>
            <person name="Henrissat B."/>
            <person name="Mortensen U.H."/>
            <person name="Larsen T.O."/>
            <person name="De vries R.P."/>
            <person name="Grigoriev I.V."/>
            <person name="Machida M."/>
            <person name="Baker S.E."/>
            <person name="Andersen M.R."/>
        </authorList>
    </citation>
    <scope>NUCLEOTIDE SEQUENCE [LARGE SCALE GENOMIC DNA]</scope>
    <source>
        <strain evidence="2 3">CBS 117635</strain>
    </source>
</reference>
<keyword evidence="1" id="KW-0472">Membrane</keyword>
<evidence type="ECO:0000256" key="1">
    <source>
        <dbReference type="SAM" id="Phobius"/>
    </source>
</evidence>
<gene>
    <name evidence="2" type="ORF">BDV30DRAFT_18813</name>
</gene>
<keyword evidence="3" id="KW-1185">Reference proteome</keyword>
<keyword evidence="1" id="KW-0812">Transmembrane</keyword>
<evidence type="ECO:0000313" key="3">
    <source>
        <dbReference type="Proteomes" id="UP000326289"/>
    </source>
</evidence>
<feature type="transmembrane region" description="Helical" evidence="1">
    <location>
        <begin position="59"/>
        <end position="80"/>
    </location>
</feature>
<proteinExistence type="predicted"/>
<accession>A0A5N6IPB9</accession>
<evidence type="ECO:0000313" key="2">
    <source>
        <dbReference type="EMBL" id="KAB8268195.1"/>
    </source>
</evidence>
<feature type="transmembrane region" description="Helical" evidence="1">
    <location>
        <begin position="92"/>
        <end position="121"/>
    </location>
</feature>
<sequence length="122" mass="13859">MNNRNCRATSELLFELPLPRHFTFDLSDCICAHLVWPTDWIALRSQLLVQGTLPLSARIILTLIFFLCYFLCHFFTLGTFNSFSFCLQLGRSFAFLSGVCSLIGSHLHCLLQVGAHGFICLR</sequence>
<dbReference type="EMBL" id="ML732876">
    <property type="protein sequence ID" value="KAB8268195.1"/>
    <property type="molecule type" value="Genomic_DNA"/>
</dbReference>
<name>A0A5N6IPB9_9EURO</name>
<organism evidence="2 3">
    <name type="scientific">Aspergillus minisclerotigenes</name>
    <dbReference type="NCBI Taxonomy" id="656917"/>
    <lineage>
        <taxon>Eukaryota</taxon>
        <taxon>Fungi</taxon>
        <taxon>Dikarya</taxon>
        <taxon>Ascomycota</taxon>
        <taxon>Pezizomycotina</taxon>
        <taxon>Eurotiomycetes</taxon>
        <taxon>Eurotiomycetidae</taxon>
        <taxon>Eurotiales</taxon>
        <taxon>Aspergillaceae</taxon>
        <taxon>Aspergillus</taxon>
        <taxon>Aspergillus subgen. Circumdati</taxon>
    </lineage>
</organism>
<keyword evidence="1" id="KW-1133">Transmembrane helix</keyword>
<dbReference type="AlphaFoldDB" id="A0A5N6IPB9"/>